<evidence type="ECO:0000313" key="1">
    <source>
        <dbReference type="EMBL" id="KAF0289858.1"/>
    </source>
</evidence>
<comment type="caution">
    <text evidence="1">The sequence shown here is derived from an EMBL/GenBank/DDBJ whole genome shotgun (WGS) entry which is preliminary data.</text>
</comment>
<evidence type="ECO:0000313" key="2">
    <source>
        <dbReference type="Proteomes" id="UP000440578"/>
    </source>
</evidence>
<evidence type="ECO:0008006" key="3">
    <source>
        <dbReference type="Google" id="ProtNLM"/>
    </source>
</evidence>
<proteinExistence type="predicted"/>
<dbReference type="Proteomes" id="UP000440578">
    <property type="component" value="Unassembled WGS sequence"/>
</dbReference>
<dbReference type="EMBL" id="VIIS01001995">
    <property type="protein sequence ID" value="KAF0289858.1"/>
    <property type="molecule type" value="Genomic_DNA"/>
</dbReference>
<name>A0A6A4VHN0_AMPAM</name>
<dbReference type="OrthoDB" id="6378814at2759"/>
<reference evidence="1 2" key="1">
    <citation type="submission" date="2019-07" db="EMBL/GenBank/DDBJ databases">
        <title>Draft genome assembly of a fouling barnacle, Amphibalanus amphitrite (Darwin, 1854): The first reference genome for Thecostraca.</title>
        <authorList>
            <person name="Kim W."/>
        </authorList>
    </citation>
    <scope>NUCLEOTIDE SEQUENCE [LARGE SCALE GENOMIC DNA]</scope>
    <source>
        <strain evidence="1">SNU_AA5</strain>
        <tissue evidence="1">Soma without cirri and trophi</tissue>
    </source>
</reference>
<keyword evidence="2" id="KW-1185">Reference proteome</keyword>
<organism evidence="1 2">
    <name type="scientific">Amphibalanus amphitrite</name>
    <name type="common">Striped barnacle</name>
    <name type="synonym">Balanus amphitrite</name>
    <dbReference type="NCBI Taxonomy" id="1232801"/>
    <lineage>
        <taxon>Eukaryota</taxon>
        <taxon>Metazoa</taxon>
        <taxon>Ecdysozoa</taxon>
        <taxon>Arthropoda</taxon>
        <taxon>Crustacea</taxon>
        <taxon>Multicrustacea</taxon>
        <taxon>Cirripedia</taxon>
        <taxon>Thoracica</taxon>
        <taxon>Thoracicalcarea</taxon>
        <taxon>Balanomorpha</taxon>
        <taxon>Balanoidea</taxon>
        <taxon>Balanidae</taxon>
        <taxon>Amphibalaninae</taxon>
        <taxon>Amphibalanus</taxon>
    </lineage>
</organism>
<protein>
    <recommendedName>
        <fullName evidence="3">GIY-YIG domain-containing protein</fullName>
    </recommendedName>
</protein>
<dbReference type="AlphaFoldDB" id="A0A6A4VHN0"/>
<gene>
    <name evidence="1" type="ORF">FJT64_011914</name>
</gene>
<accession>A0A6A4VHN0</accession>
<sequence length="165" mass="19208">MSPSHKVDERALKNIINNNVIPSDDNTDINLVIYYKNRRTSNLFMKNNMNSPTDSLQRTCVVYKFTCPHDDCRRHPKHYIGATTTTLSRRLTMHRNAGGPHDHMEHDHDHSLTRQELNDNTCIIKSCNSHRKLWIFEALLTSKNTPFINKQIKSWRTTELFGGAF</sequence>